<dbReference type="GeneID" id="72186930"/>
<protein>
    <submittedName>
        <fullName evidence="2">Transcription initiation factor IIB family protein</fullName>
    </submittedName>
</protein>
<dbReference type="Gene3D" id="1.10.472.10">
    <property type="entry name" value="Cyclin-like"/>
    <property type="match status" value="1"/>
</dbReference>
<dbReference type="KEGG" id="halx:M0R89_16985"/>
<evidence type="ECO:0000313" key="3">
    <source>
        <dbReference type="Proteomes" id="UP000830729"/>
    </source>
</evidence>
<dbReference type="EMBL" id="CP096659">
    <property type="protein sequence ID" value="UPV74220.1"/>
    <property type="molecule type" value="Genomic_DNA"/>
</dbReference>
<dbReference type="RefSeq" id="WP_248650266.1">
    <property type="nucleotide sequence ID" value="NZ_CP096659.1"/>
</dbReference>
<proteinExistence type="predicted"/>
<dbReference type="Pfam" id="PF00382">
    <property type="entry name" value="TFIIB"/>
    <property type="match status" value="1"/>
</dbReference>
<accession>A0A8U0HT98</accession>
<gene>
    <name evidence="2" type="ORF">M0R89_16985</name>
</gene>
<dbReference type="Proteomes" id="UP000830729">
    <property type="component" value="Chromosome"/>
</dbReference>
<reference evidence="2 3" key="1">
    <citation type="submission" date="2022-04" db="EMBL/GenBank/DDBJ databases">
        <title>Diverse halophilic archaea isolated from saline environments.</title>
        <authorList>
            <person name="Cui H.-L."/>
        </authorList>
    </citation>
    <scope>NUCLEOTIDE SEQUENCE [LARGE SCALE GENOMIC DNA]</scope>
    <source>
        <strain evidence="2 3">XZYJT49</strain>
    </source>
</reference>
<name>A0A8U0HT98_9EURY</name>
<dbReference type="GO" id="GO:0017025">
    <property type="term" value="F:TBP-class protein binding"/>
    <property type="evidence" value="ECO:0007669"/>
    <property type="project" value="InterPro"/>
</dbReference>
<feature type="domain" description="Transcription factor TFIIB cyclin-like" evidence="1">
    <location>
        <begin position="15"/>
        <end position="100"/>
    </location>
</feature>
<dbReference type="SUPFAM" id="SSF47954">
    <property type="entry name" value="Cyclin-like"/>
    <property type="match status" value="1"/>
</dbReference>
<dbReference type="InterPro" id="IPR013150">
    <property type="entry name" value="TFIIB_cyclin"/>
</dbReference>
<evidence type="ECO:0000259" key="1">
    <source>
        <dbReference type="Pfam" id="PF00382"/>
    </source>
</evidence>
<dbReference type="InterPro" id="IPR036915">
    <property type="entry name" value="Cyclin-like_sf"/>
</dbReference>
<dbReference type="AlphaFoldDB" id="A0A8U0HT98"/>
<evidence type="ECO:0000313" key="2">
    <source>
        <dbReference type="EMBL" id="UPV74220.1"/>
    </source>
</evidence>
<keyword evidence="3" id="KW-1185">Reference proteome</keyword>
<sequence>MYRARDHVENERWLAEIEECADRLDLDTAARSRATDLFLSTVSEWDAPDERDADSRRAVVAASLYAGSLIEGDQRSQGDVAEAAGVARLTIQQRWKELLEEAGLQPPSW</sequence>
<organism evidence="2 3">
    <name type="scientific">Halorussus limi</name>
    <dbReference type="NCBI Taxonomy" id="2938695"/>
    <lineage>
        <taxon>Archaea</taxon>
        <taxon>Methanobacteriati</taxon>
        <taxon>Methanobacteriota</taxon>
        <taxon>Stenosarchaea group</taxon>
        <taxon>Halobacteria</taxon>
        <taxon>Halobacteriales</taxon>
        <taxon>Haladaptataceae</taxon>
        <taxon>Halorussus</taxon>
    </lineage>
</organism>